<evidence type="ECO:0000256" key="1">
    <source>
        <dbReference type="SAM" id="MobiDB-lite"/>
    </source>
</evidence>
<accession>A0ABD1S129</accession>
<evidence type="ECO:0000313" key="3">
    <source>
        <dbReference type="Proteomes" id="UP001604277"/>
    </source>
</evidence>
<evidence type="ECO:0000313" key="2">
    <source>
        <dbReference type="EMBL" id="KAL2494146.1"/>
    </source>
</evidence>
<feature type="compositionally biased region" description="Basic and acidic residues" evidence="1">
    <location>
        <begin position="34"/>
        <end position="47"/>
    </location>
</feature>
<reference evidence="3" key="1">
    <citation type="submission" date="2024-07" db="EMBL/GenBank/DDBJ databases">
        <title>Two chromosome-level genome assemblies of Korean endemic species Abeliophyllum distichum and Forsythia ovata (Oleaceae).</title>
        <authorList>
            <person name="Jang H."/>
        </authorList>
    </citation>
    <scope>NUCLEOTIDE SEQUENCE [LARGE SCALE GENOMIC DNA]</scope>
</reference>
<comment type="caution">
    <text evidence="2">The sequence shown here is derived from an EMBL/GenBank/DDBJ whole genome shotgun (WGS) entry which is preliminary data.</text>
</comment>
<gene>
    <name evidence="2" type="ORF">Fot_37903</name>
</gene>
<organism evidence="2 3">
    <name type="scientific">Forsythia ovata</name>
    <dbReference type="NCBI Taxonomy" id="205694"/>
    <lineage>
        <taxon>Eukaryota</taxon>
        <taxon>Viridiplantae</taxon>
        <taxon>Streptophyta</taxon>
        <taxon>Embryophyta</taxon>
        <taxon>Tracheophyta</taxon>
        <taxon>Spermatophyta</taxon>
        <taxon>Magnoliopsida</taxon>
        <taxon>eudicotyledons</taxon>
        <taxon>Gunneridae</taxon>
        <taxon>Pentapetalae</taxon>
        <taxon>asterids</taxon>
        <taxon>lamiids</taxon>
        <taxon>Lamiales</taxon>
        <taxon>Oleaceae</taxon>
        <taxon>Forsythieae</taxon>
        <taxon>Forsythia</taxon>
    </lineage>
</organism>
<dbReference type="EMBL" id="JBFOLJ010000011">
    <property type="protein sequence ID" value="KAL2494146.1"/>
    <property type="molecule type" value="Genomic_DNA"/>
</dbReference>
<feature type="compositionally biased region" description="Polar residues" evidence="1">
    <location>
        <begin position="75"/>
        <end position="96"/>
    </location>
</feature>
<dbReference type="Proteomes" id="UP001604277">
    <property type="component" value="Unassembled WGS sequence"/>
</dbReference>
<sequence>MPKVTLDISSALPLEEPQLPSENFRRSDKWKRVINDEGEKTMPKRGMEDEDSVGDSRMAKRGREISLRRARENTTHSLGATQTSITPIPARTNASISDLVRMN</sequence>
<feature type="compositionally biased region" description="Basic and acidic residues" evidence="1">
    <location>
        <begin position="57"/>
        <end position="74"/>
    </location>
</feature>
<protein>
    <submittedName>
        <fullName evidence="2">Uncharacterized protein</fullName>
    </submittedName>
</protein>
<name>A0ABD1S129_9LAMI</name>
<proteinExistence type="predicted"/>
<dbReference type="AlphaFoldDB" id="A0ABD1S129"/>
<feature type="region of interest" description="Disordered" evidence="1">
    <location>
        <begin position="34"/>
        <end position="103"/>
    </location>
</feature>
<keyword evidence="3" id="KW-1185">Reference proteome</keyword>